<dbReference type="InterPro" id="IPR008971">
    <property type="entry name" value="HSP40/DnaJ_pept-bd"/>
</dbReference>
<gene>
    <name evidence="9" type="ORF">FR698_07375</name>
</gene>
<dbReference type="GO" id="GO:0005737">
    <property type="term" value="C:cytoplasm"/>
    <property type="evidence" value="ECO:0007669"/>
    <property type="project" value="TreeGrafter"/>
</dbReference>
<dbReference type="Pfam" id="PF01556">
    <property type="entry name" value="DnaJ_C"/>
    <property type="match status" value="1"/>
</dbReference>
<proteinExistence type="predicted"/>
<dbReference type="GO" id="GO:0008270">
    <property type="term" value="F:zinc ion binding"/>
    <property type="evidence" value="ECO:0007669"/>
    <property type="project" value="UniProtKB-KW"/>
</dbReference>
<dbReference type="Proteomes" id="UP000321201">
    <property type="component" value="Unassembled WGS sequence"/>
</dbReference>
<dbReference type="SUPFAM" id="SSF46565">
    <property type="entry name" value="Chaperone J-domain"/>
    <property type="match status" value="1"/>
</dbReference>
<keyword evidence="6" id="KW-0238">DNA-binding</keyword>
<keyword evidence="7" id="KW-0143">Chaperone</keyword>
<keyword evidence="4" id="KW-0863">Zinc-finger</keyword>
<dbReference type="GO" id="GO:0003677">
    <property type="term" value="F:DNA binding"/>
    <property type="evidence" value="ECO:0007669"/>
    <property type="project" value="UniProtKB-KW"/>
</dbReference>
<dbReference type="RefSeq" id="WP_147799555.1">
    <property type="nucleotide sequence ID" value="NZ_VPFL01000008.1"/>
</dbReference>
<accession>A0A5C7EXU4</accession>
<dbReference type="GO" id="GO:0042026">
    <property type="term" value="P:protein refolding"/>
    <property type="evidence" value="ECO:0007669"/>
    <property type="project" value="TreeGrafter"/>
</dbReference>
<sequence length="313" mass="34605">MKYKDYYQILGVDRNASLEEIKKAYRRLARKYHPDVSKEPEAEERFKDVQEAYEVLKDPDKRRAYDELGRYQTGQEFQPPPGWEQHFGPGFGSFEHIFAEGDLADLFEVLTGRARSGAGRRGFGMRGQDYEVTVELTLEQAYHGTEVTLNLATTETDPSGALRRVSRPVTVRIPRGVTDGQKMRVPGRGGAGVGTGAAGDLYLHIRLKPHPLFKPNGHDLYLKLPVTPWEAALGASVEVPTLSGRVRVKVPAGVSAGQSLRLAGKGLPKPDGGYGDLYAVVQVVVPPSLSPRERALFEELAHASTFNPRSHWS</sequence>
<comment type="caution">
    <text evidence="9">The sequence shown here is derived from an EMBL/GenBank/DDBJ whole genome shotgun (WGS) entry which is preliminary data.</text>
</comment>
<protein>
    <submittedName>
        <fullName evidence="9">DnaJ domain-containing protein</fullName>
    </submittedName>
</protein>
<organism evidence="9 10">
    <name type="scientific">Pelomicrobium methylotrophicum</name>
    <dbReference type="NCBI Taxonomy" id="2602750"/>
    <lineage>
        <taxon>Bacteria</taxon>
        <taxon>Pseudomonadati</taxon>
        <taxon>Pseudomonadota</taxon>
        <taxon>Hydrogenophilia</taxon>
        <taxon>Hydrogenophilia incertae sedis</taxon>
        <taxon>Pelomicrobium</taxon>
    </lineage>
</organism>
<dbReference type="OrthoDB" id="5289347at2"/>
<dbReference type="PRINTS" id="PR00625">
    <property type="entry name" value="JDOMAIN"/>
</dbReference>
<dbReference type="GO" id="GO:0051082">
    <property type="term" value="F:unfolded protein binding"/>
    <property type="evidence" value="ECO:0007669"/>
    <property type="project" value="InterPro"/>
</dbReference>
<evidence type="ECO:0000256" key="4">
    <source>
        <dbReference type="ARBA" id="ARBA00022771"/>
    </source>
</evidence>
<feature type="domain" description="J" evidence="8">
    <location>
        <begin position="5"/>
        <end position="69"/>
    </location>
</feature>
<keyword evidence="2" id="KW-0479">Metal-binding</keyword>
<evidence type="ECO:0000313" key="9">
    <source>
        <dbReference type="EMBL" id="TXF12062.1"/>
    </source>
</evidence>
<name>A0A5C7EXU4_9PROT</name>
<evidence type="ECO:0000259" key="8">
    <source>
        <dbReference type="PROSITE" id="PS50076"/>
    </source>
</evidence>
<dbReference type="FunFam" id="2.60.260.20:FF:000008">
    <property type="entry name" value="Curved DNA-binding protein"/>
    <property type="match status" value="1"/>
</dbReference>
<dbReference type="Gene3D" id="1.10.287.110">
    <property type="entry name" value="DnaJ domain"/>
    <property type="match status" value="1"/>
</dbReference>
<dbReference type="SMART" id="SM00271">
    <property type="entry name" value="DnaJ"/>
    <property type="match status" value="1"/>
</dbReference>
<dbReference type="Pfam" id="PF00226">
    <property type="entry name" value="DnaJ"/>
    <property type="match status" value="1"/>
</dbReference>
<dbReference type="PANTHER" id="PTHR43096:SF52">
    <property type="entry name" value="DNAJ HOMOLOG 1, MITOCHONDRIAL-RELATED"/>
    <property type="match status" value="1"/>
</dbReference>
<dbReference type="InterPro" id="IPR002939">
    <property type="entry name" value="DnaJ_C"/>
</dbReference>
<dbReference type="CDD" id="cd06257">
    <property type="entry name" value="DnaJ"/>
    <property type="match status" value="1"/>
</dbReference>
<keyword evidence="3" id="KW-0677">Repeat</keyword>
<evidence type="ECO:0000256" key="1">
    <source>
        <dbReference type="ARBA" id="ARBA00022490"/>
    </source>
</evidence>
<dbReference type="EMBL" id="VPFL01000008">
    <property type="protein sequence ID" value="TXF12062.1"/>
    <property type="molecule type" value="Genomic_DNA"/>
</dbReference>
<dbReference type="Gene3D" id="2.60.260.20">
    <property type="entry name" value="Urease metallochaperone UreE, N-terminal domain"/>
    <property type="match status" value="2"/>
</dbReference>
<dbReference type="CDD" id="cd10747">
    <property type="entry name" value="DnaJ_C"/>
    <property type="match status" value="1"/>
</dbReference>
<dbReference type="FunFam" id="2.60.260.20:FF:000005">
    <property type="entry name" value="Chaperone protein dnaJ 1, mitochondrial"/>
    <property type="match status" value="1"/>
</dbReference>
<dbReference type="SUPFAM" id="SSF49493">
    <property type="entry name" value="HSP40/DnaJ peptide-binding domain"/>
    <property type="match status" value="2"/>
</dbReference>
<reference evidence="9 10" key="1">
    <citation type="submission" date="2019-08" db="EMBL/GenBank/DDBJ databases">
        <title>Pelomicrobium methylotrophicum gen. nov., sp. nov. a moderately thermophilic, facultatively anaerobic, lithoautotrophic and methylotrophic bacterium isolated from a terrestrial mud volcano.</title>
        <authorList>
            <person name="Slobodkina G.B."/>
            <person name="Merkel A.Y."/>
            <person name="Slobodkin A.I."/>
        </authorList>
    </citation>
    <scope>NUCLEOTIDE SEQUENCE [LARGE SCALE GENOMIC DNA]</scope>
    <source>
        <strain evidence="9 10">SM250</strain>
    </source>
</reference>
<evidence type="ECO:0000256" key="5">
    <source>
        <dbReference type="ARBA" id="ARBA00022833"/>
    </source>
</evidence>
<dbReference type="InterPro" id="IPR036869">
    <property type="entry name" value="J_dom_sf"/>
</dbReference>
<evidence type="ECO:0000256" key="7">
    <source>
        <dbReference type="ARBA" id="ARBA00023186"/>
    </source>
</evidence>
<keyword evidence="10" id="KW-1185">Reference proteome</keyword>
<keyword evidence="1" id="KW-0963">Cytoplasm</keyword>
<dbReference type="PANTHER" id="PTHR43096">
    <property type="entry name" value="DNAJ HOMOLOG 1, MITOCHONDRIAL-RELATED"/>
    <property type="match status" value="1"/>
</dbReference>
<dbReference type="InterPro" id="IPR001623">
    <property type="entry name" value="DnaJ_domain"/>
</dbReference>
<dbReference type="InterPro" id="IPR018253">
    <property type="entry name" value="DnaJ_domain_CS"/>
</dbReference>
<evidence type="ECO:0000256" key="6">
    <source>
        <dbReference type="ARBA" id="ARBA00023125"/>
    </source>
</evidence>
<evidence type="ECO:0000313" key="10">
    <source>
        <dbReference type="Proteomes" id="UP000321201"/>
    </source>
</evidence>
<dbReference type="InParanoid" id="A0A5C7EXU4"/>
<dbReference type="PROSITE" id="PS00636">
    <property type="entry name" value="DNAJ_1"/>
    <property type="match status" value="1"/>
</dbReference>
<evidence type="ECO:0000256" key="3">
    <source>
        <dbReference type="ARBA" id="ARBA00022737"/>
    </source>
</evidence>
<keyword evidence="5" id="KW-0862">Zinc</keyword>
<dbReference type="PROSITE" id="PS50076">
    <property type="entry name" value="DNAJ_2"/>
    <property type="match status" value="1"/>
</dbReference>
<dbReference type="AlphaFoldDB" id="A0A5C7EXU4"/>
<dbReference type="FunCoup" id="A0A5C7EXU4">
    <property type="interactions" value="142"/>
</dbReference>
<evidence type="ECO:0000256" key="2">
    <source>
        <dbReference type="ARBA" id="ARBA00022723"/>
    </source>
</evidence>